<proteinExistence type="predicted"/>
<name>A0AAD7EC00_9AGAR</name>
<dbReference type="GO" id="GO:0000981">
    <property type="term" value="F:DNA-binding transcription factor activity, RNA polymerase II-specific"/>
    <property type="evidence" value="ECO:0007669"/>
    <property type="project" value="InterPro"/>
</dbReference>
<keyword evidence="1" id="KW-0479">Metal-binding</keyword>
<feature type="region of interest" description="Disordered" evidence="3">
    <location>
        <begin position="90"/>
        <end position="117"/>
    </location>
</feature>
<dbReference type="CDD" id="cd00067">
    <property type="entry name" value="GAL4"/>
    <property type="match status" value="1"/>
</dbReference>
<dbReference type="GO" id="GO:0008270">
    <property type="term" value="F:zinc ion binding"/>
    <property type="evidence" value="ECO:0007669"/>
    <property type="project" value="InterPro"/>
</dbReference>
<dbReference type="GO" id="GO:0006351">
    <property type="term" value="P:DNA-templated transcription"/>
    <property type="evidence" value="ECO:0007669"/>
    <property type="project" value="InterPro"/>
</dbReference>
<dbReference type="Pfam" id="PF04082">
    <property type="entry name" value="Fungal_trans"/>
    <property type="match status" value="1"/>
</dbReference>
<dbReference type="PANTHER" id="PTHR46910:SF38">
    <property type="entry name" value="ZN(2)-C6 FUNGAL-TYPE DOMAIN-CONTAINING PROTEIN"/>
    <property type="match status" value="1"/>
</dbReference>
<evidence type="ECO:0000256" key="3">
    <source>
        <dbReference type="SAM" id="MobiDB-lite"/>
    </source>
</evidence>
<evidence type="ECO:0000313" key="5">
    <source>
        <dbReference type="EMBL" id="KAJ7311520.1"/>
    </source>
</evidence>
<evidence type="ECO:0000256" key="2">
    <source>
        <dbReference type="ARBA" id="ARBA00023242"/>
    </source>
</evidence>
<dbReference type="InterPro" id="IPR001138">
    <property type="entry name" value="Zn2Cys6_DnaBD"/>
</dbReference>
<dbReference type="SMART" id="SM00066">
    <property type="entry name" value="GAL4"/>
    <property type="match status" value="1"/>
</dbReference>
<dbReference type="PANTHER" id="PTHR46910">
    <property type="entry name" value="TRANSCRIPTION FACTOR PDR1"/>
    <property type="match status" value="1"/>
</dbReference>
<dbReference type="SUPFAM" id="SSF57701">
    <property type="entry name" value="Zn2/Cys6 DNA-binding domain"/>
    <property type="match status" value="1"/>
</dbReference>
<dbReference type="PROSITE" id="PS50048">
    <property type="entry name" value="ZN2_CY6_FUNGAL_2"/>
    <property type="match status" value="1"/>
</dbReference>
<dbReference type="Proteomes" id="UP001218218">
    <property type="component" value="Unassembled WGS sequence"/>
</dbReference>
<keyword evidence="2" id="KW-0539">Nucleus</keyword>
<evidence type="ECO:0000256" key="1">
    <source>
        <dbReference type="ARBA" id="ARBA00022723"/>
    </source>
</evidence>
<dbReference type="Pfam" id="PF00172">
    <property type="entry name" value="Zn_clus"/>
    <property type="match status" value="1"/>
</dbReference>
<feature type="domain" description="Zn(2)-C6 fungal-type" evidence="4">
    <location>
        <begin position="55"/>
        <end position="88"/>
    </location>
</feature>
<reference evidence="5" key="1">
    <citation type="submission" date="2023-03" db="EMBL/GenBank/DDBJ databases">
        <title>Massive genome expansion in bonnet fungi (Mycena s.s.) driven by repeated elements and novel gene families across ecological guilds.</title>
        <authorList>
            <consortium name="Lawrence Berkeley National Laboratory"/>
            <person name="Harder C.B."/>
            <person name="Miyauchi S."/>
            <person name="Viragh M."/>
            <person name="Kuo A."/>
            <person name="Thoen E."/>
            <person name="Andreopoulos B."/>
            <person name="Lu D."/>
            <person name="Skrede I."/>
            <person name="Drula E."/>
            <person name="Henrissat B."/>
            <person name="Morin E."/>
            <person name="Kohler A."/>
            <person name="Barry K."/>
            <person name="LaButti K."/>
            <person name="Morin E."/>
            <person name="Salamov A."/>
            <person name="Lipzen A."/>
            <person name="Mereny Z."/>
            <person name="Hegedus B."/>
            <person name="Baldrian P."/>
            <person name="Stursova M."/>
            <person name="Weitz H."/>
            <person name="Taylor A."/>
            <person name="Grigoriev I.V."/>
            <person name="Nagy L.G."/>
            <person name="Martin F."/>
            <person name="Kauserud H."/>
        </authorList>
    </citation>
    <scope>NUCLEOTIDE SEQUENCE</scope>
    <source>
        <strain evidence="5">CBHHK002</strain>
    </source>
</reference>
<dbReference type="InterPro" id="IPR036864">
    <property type="entry name" value="Zn2-C6_fun-type_DNA-bd_sf"/>
</dbReference>
<organism evidence="5 6">
    <name type="scientific">Mycena albidolilacea</name>
    <dbReference type="NCBI Taxonomy" id="1033008"/>
    <lineage>
        <taxon>Eukaryota</taxon>
        <taxon>Fungi</taxon>
        <taxon>Dikarya</taxon>
        <taxon>Basidiomycota</taxon>
        <taxon>Agaricomycotina</taxon>
        <taxon>Agaricomycetes</taxon>
        <taxon>Agaricomycetidae</taxon>
        <taxon>Agaricales</taxon>
        <taxon>Marasmiineae</taxon>
        <taxon>Mycenaceae</taxon>
        <taxon>Mycena</taxon>
    </lineage>
</organism>
<dbReference type="GO" id="GO:0003677">
    <property type="term" value="F:DNA binding"/>
    <property type="evidence" value="ECO:0007669"/>
    <property type="project" value="InterPro"/>
</dbReference>
<dbReference type="EMBL" id="JARIHO010000075">
    <property type="protein sequence ID" value="KAJ7311520.1"/>
    <property type="molecule type" value="Genomic_DNA"/>
</dbReference>
<sequence>MRGRFSPKEEDLSSVLPSDAICAVPCRAVLCLPAESYLQTMSSTEGTKKRRLRGACDICRRQKIRCDSAKMPNNICSNCVSFGSACTHNMSKSQQKEERGPRRKRTNPQPAVTSEASLNDSIRAVETARDIVDSLLRQSYTAPQDREALLQVLLEISRYARSLEQELDILRQSPSPPSDRASSTTAVSPKSDDQQQQVHEEDGVVVDIKNLPEHLKRITMGTADKKFFGKNSSIVFVKAAMEASSGVTTNVSVPRLTRPMYWTPLPWEACPEPVVPQVFPPADLLRDLVDIYFTQMNIFLFILHRPTFEKSVAEGLHLHNPDFGATVLAVCALASKNSPDPRVILPSEQGELSAGWEWFRQIRRPFSGPVVKSASLYELQLCCLYIAFQQTGSDIESCWLLCGIGILQAQDIGAHRISTPGTPLTIEDELIKRSCFYLSVFDSISSACFGRPRVAVVGDCALDRPQLCDDEYWDNVDPKLAFKQPSGKPSLTAYFNAYISLIKIFTFSWRTSGPPQDYTGTQPLEPETVAELDSRLNQWATQIPEHLLWNPYQEKDVFFEQSAALYASYYHVQILVHRPFIQAKSASTFRSLAICTNAARSCATIADVKSRRGISPSHHLVKAVFDSAIVLLLNISGATRSGLALDVDRELLDVYKCMTLLRQMELRWQNAGRFYDCLGEILNASNLPQPPTASSSPDVIPSKLSYDTSYERRPLSDTDRQTPESWPDDLLSLPMAVEDLGSLPIYGSLDSLSLEKAIGGSDFTHTPSFNFANPYGNPPLSEEMDTDHYLSHWLPYFSTVDEMAQAMQSASGSLGA</sequence>
<dbReference type="InterPro" id="IPR050987">
    <property type="entry name" value="AtrR-like"/>
</dbReference>
<comment type="caution">
    <text evidence="5">The sequence shown here is derived from an EMBL/GenBank/DDBJ whole genome shotgun (WGS) entry which is preliminary data.</text>
</comment>
<protein>
    <recommendedName>
        <fullName evidence="4">Zn(2)-C6 fungal-type domain-containing protein</fullName>
    </recommendedName>
</protein>
<dbReference type="InterPro" id="IPR007219">
    <property type="entry name" value="XnlR_reg_dom"/>
</dbReference>
<gene>
    <name evidence="5" type="ORF">DFH08DRAFT_897816</name>
</gene>
<dbReference type="AlphaFoldDB" id="A0AAD7EC00"/>
<feature type="compositionally biased region" description="Polar residues" evidence="3">
    <location>
        <begin position="107"/>
        <end position="117"/>
    </location>
</feature>
<accession>A0AAD7EC00</accession>
<evidence type="ECO:0000313" key="6">
    <source>
        <dbReference type="Proteomes" id="UP001218218"/>
    </source>
</evidence>
<dbReference type="Gene3D" id="4.10.240.10">
    <property type="entry name" value="Zn(2)-C6 fungal-type DNA-binding domain"/>
    <property type="match status" value="1"/>
</dbReference>
<feature type="compositionally biased region" description="Basic and acidic residues" evidence="3">
    <location>
        <begin position="190"/>
        <end position="202"/>
    </location>
</feature>
<dbReference type="CDD" id="cd12148">
    <property type="entry name" value="fungal_TF_MHR"/>
    <property type="match status" value="1"/>
</dbReference>
<dbReference type="PROSITE" id="PS00463">
    <property type="entry name" value="ZN2_CY6_FUNGAL_1"/>
    <property type="match status" value="1"/>
</dbReference>
<feature type="region of interest" description="Disordered" evidence="3">
    <location>
        <begin position="170"/>
        <end position="202"/>
    </location>
</feature>
<dbReference type="SMART" id="SM00906">
    <property type="entry name" value="Fungal_trans"/>
    <property type="match status" value="1"/>
</dbReference>
<keyword evidence="6" id="KW-1185">Reference proteome</keyword>
<evidence type="ECO:0000259" key="4">
    <source>
        <dbReference type="PROSITE" id="PS50048"/>
    </source>
</evidence>
<feature type="non-terminal residue" evidence="5">
    <location>
        <position position="816"/>
    </location>
</feature>